<dbReference type="OrthoDB" id="5397827at2759"/>
<accession>A0A8K0J8J5</accession>
<keyword evidence="2" id="KW-1133">Transmembrane helix</keyword>
<keyword evidence="4" id="KW-1185">Reference proteome</keyword>
<keyword evidence="2" id="KW-0812">Transmembrane</keyword>
<reference evidence="3" key="1">
    <citation type="journal article" date="2020" name="bioRxiv">
        <title>Whole genome comparisons of ergot fungi reveals the divergence and evolution of species within the genus Claviceps are the result of varying mechanisms driving genome evolution and host range expansion.</title>
        <authorList>
            <person name="Wyka S.A."/>
            <person name="Mondo S.J."/>
            <person name="Liu M."/>
            <person name="Dettman J."/>
            <person name="Nalam V."/>
            <person name="Broders K.D."/>
        </authorList>
    </citation>
    <scope>NUCLEOTIDE SEQUENCE</scope>
    <source>
        <strain evidence="3">CCC 489</strain>
    </source>
</reference>
<evidence type="ECO:0000313" key="4">
    <source>
        <dbReference type="Proteomes" id="UP000811619"/>
    </source>
</evidence>
<proteinExistence type="predicted"/>
<feature type="transmembrane region" description="Helical" evidence="2">
    <location>
        <begin position="111"/>
        <end position="135"/>
    </location>
</feature>
<gene>
    <name evidence="3" type="ORF">E4U42_002504</name>
</gene>
<feature type="compositionally biased region" description="Gly residues" evidence="1">
    <location>
        <begin position="234"/>
        <end position="243"/>
    </location>
</feature>
<evidence type="ECO:0000256" key="2">
    <source>
        <dbReference type="SAM" id="Phobius"/>
    </source>
</evidence>
<sequence length="258" mass="29322">MAVRTIIPRFLLPLQGPLWRGVRIPLSQNVLVRFASSSSSSQDRVQKPIVLEKPTKFNPPSHGSRLKRNAVPRHYGPELTASEIAAQDRKHYPGLMAPEGTWAHWFWHSRLLHTFITMGALFALALYTFFINYAYNSPFKDLVPPLSDLWHQPTYFFTAWKNVISLHEQDKAVKAREHRTRHLDDIAKRKYYMKAHGIETKDPVSMVFGKDEGGKSEEELEAAALGRELSPQTGSGGEAGSGPGEETEKKKKKWLGFW</sequence>
<organism evidence="3 4">
    <name type="scientific">Claviceps africana</name>
    <dbReference type="NCBI Taxonomy" id="83212"/>
    <lineage>
        <taxon>Eukaryota</taxon>
        <taxon>Fungi</taxon>
        <taxon>Dikarya</taxon>
        <taxon>Ascomycota</taxon>
        <taxon>Pezizomycotina</taxon>
        <taxon>Sordariomycetes</taxon>
        <taxon>Hypocreomycetidae</taxon>
        <taxon>Hypocreales</taxon>
        <taxon>Clavicipitaceae</taxon>
        <taxon>Claviceps</taxon>
    </lineage>
</organism>
<name>A0A8K0J8J5_9HYPO</name>
<keyword evidence="2" id="KW-0472">Membrane</keyword>
<feature type="region of interest" description="Disordered" evidence="1">
    <location>
        <begin position="207"/>
        <end position="258"/>
    </location>
</feature>
<evidence type="ECO:0000256" key="1">
    <source>
        <dbReference type="SAM" id="MobiDB-lite"/>
    </source>
</evidence>
<dbReference type="EMBL" id="SRPY01000200">
    <property type="protein sequence ID" value="KAG5927206.1"/>
    <property type="molecule type" value="Genomic_DNA"/>
</dbReference>
<protein>
    <submittedName>
        <fullName evidence="3">Uncharacterized protein</fullName>
    </submittedName>
</protein>
<evidence type="ECO:0000313" key="3">
    <source>
        <dbReference type="EMBL" id="KAG5927206.1"/>
    </source>
</evidence>
<dbReference type="AlphaFoldDB" id="A0A8K0J8J5"/>
<comment type="caution">
    <text evidence="3">The sequence shown here is derived from an EMBL/GenBank/DDBJ whole genome shotgun (WGS) entry which is preliminary data.</text>
</comment>
<dbReference type="Proteomes" id="UP000811619">
    <property type="component" value="Unassembled WGS sequence"/>
</dbReference>